<evidence type="ECO:0000256" key="5">
    <source>
        <dbReference type="SAM" id="Coils"/>
    </source>
</evidence>
<proteinExistence type="predicted"/>
<dbReference type="OrthoDB" id="28322at2759"/>
<dbReference type="EMBL" id="MU150255">
    <property type="protein sequence ID" value="KAF9464310.1"/>
    <property type="molecule type" value="Genomic_DNA"/>
</dbReference>
<feature type="coiled-coil region" evidence="5">
    <location>
        <begin position="384"/>
        <end position="418"/>
    </location>
</feature>
<dbReference type="InterPro" id="IPR036607">
    <property type="entry name" value="PRKCSH"/>
</dbReference>
<evidence type="ECO:0000313" key="10">
    <source>
        <dbReference type="Proteomes" id="UP000807353"/>
    </source>
</evidence>
<dbReference type="InterPro" id="IPR028146">
    <property type="entry name" value="PRKCSH_N"/>
</dbReference>
<sequence>MIPWLLLLPLPIPVVAGAVDKTFGVRPDLVSKYTSLKSGNWKCLDGSKEIPWAYVNDDSCDCPDGSDEPGTGACPDTYFFCRNVGHIGASIPSSRVKDGLCEPECCDGSDERPGVCKNVCKEIGEEYRQKRDAERKIQKTGSKIRSSYITFAHKEKKRLEALIQSTAQEIESQEKEVARLKDIADRTESLSKAALEHKKQSPLYRSLLEHSNAIKSLQREHKKHLEREKALGEILDTLRTGYNPNYQDMAVLEAVRGWEELAGLPHINDVNKASSDSDDLGEDEGDEENKEETTEDVLDDGMWSAGKLDLELDILVASDYVSLLLEHEDHIRTPAEEGSILFDLTSYLPDNLIPQYEDFKDTLVSWLSKFGIIRAADDSSAADSSHATQAHNAAQRELQKLKTENKKAGDDLAELFNIHGFGAEGEWKKLDNTCLKKDTGDYTYEVCMFGEARQIPNKGGSTFSLGKFDSWNPSEDVKPGEPAYYQKQVFKHGTRCWNGPERNVVLLLTCGTENALLTVAELEKCEYQFTGTTPALCLPLDDNNSKDEL</sequence>
<dbReference type="Pfam" id="PF13015">
    <property type="entry name" value="PRKCSH_1"/>
    <property type="match status" value="1"/>
</dbReference>
<evidence type="ECO:0000313" key="9">
    <source>
        <dbReference type="EMBL" id="KAF9464310.1"/>
    </source>
</evidence>
<evidence type="ECO:0000259" key="8">
    <source>
        <dbReference type="PROSITE" id="PS51914"/>
    </source>
</evidence>
<dbReference type="PANTHER" id="PTHR12630">
    <property type="entry name" value="N-LINKED OLIGOSACCHARIDE PROCESSING"/>
    <property type="match status" value="1"/>
</dbReference>
<evidence type="ECO:0000256" key="6">
    <source>
        <dbReference type="SAM" id="MobiDB-lite"/>
    </source>
</evidence>
<dbReference type="InterPro" id="IPR044865">
    <property type="entry name" value="MRH_dom"/>
</dbReference>
<feature type="domain" description="MRH" evidence="8">
    <location>
        <begin position="432"/>
        <end position="539"/>
    </location>
</feature>
<dbReference type="PANTHER" id="PTHR12630:SF1">
    <property type="entry name" value="GLUCOSIDASE 2 SUBUNIT BETA"/>
    <property type="match status" value="1"/>
</dbReference>
<dbReference type="InterPro" id="IPR009011">
    <property type="entry name" value="Man6P_isomerase_rcpt-bd_dom_sf"/>
</dbReference>
<feature type="chain" id="PRO_5040436133" description="Glucosidase 2 subunit beta" evidence="7">
    <location>
        <begin position="18"/>
        <end position="549"/>
    </location>
</feature>
<evidence type="ECO:0000256" key="3">
    <source>
        <dbReference type="ARBA" id="ARBA00022824"/>
    </source>
</evidence>
<organism evidence="9 10">
    <name type="scientific">Collybia nuda</name>
    <dbReference type="NCBI Taxonomy" id="64659"/>
    <lineage>
        <taxon>Eukaryota</taxon>
        <taxon>Fungi</taxon>
        <taxon>Dikarya</taxon>
        <taxon>Basidiomycota</taxon>
        <taxon>Agaricomycotina</taxon>
        <taxon>Agaricomycetes</taxon>
        <taxon>Agaricomycetidae</taxon>
        <taxon>Agaricales</taxon>
        <taxon>Tricholomatineae</taxon>
        <taxon>Clitocybaceae</taxon>
        <taxon>Collybia</taxon>
    </lineage>
</organism>
<dbReference type="InterPro" id="IPR039794">
    <property type="entry name" value="Gtb1-like"/>
</dbReference>
<evidence type="ECO:0000256" key="1">
    <source>
        <dbReference type="ARBA" id="ARBA00022387"/>
    </source>
</evidence>
<dbReference type="SUPFAM" id="SSF50911">
    <property type="entry name" value="Mannose 6-phosphate receptor domain"/>
    <property type="match status" value="1"/>
</dbReference>
<dbReference type="Pfam" id="PF12999">
    <property type="entry name" value="PRKCSH-like"/>
    <property type="match status" value="1"/>
</dbReference>
<accession>A0A9P5Y8U4</accession>
<protein>
    <recommendedName>
        <fullName evidence="1">Glucosidase 2 subunit beta</fullName>
    </recommendedName>
</protein>
<dbReference type="AlphaFoldDB" id="A0A9P5Y8U4"/>
<dbReference type="PROSITE" id="PS51914">
    <property type="entry name" value="MRH"/>
    <property type="match status" value="1"/>
</dbReference>
<comment type="caution">
    <text evidence="9">The sequence shown here is derived from an EMBL/GenBank/DDBJ whole genome shotgun (WGS) entry which is preliminary data.</text>
</comment>
<dbReference type="Proteomes" id="UP000807353">
    <property type="component" value="Unassembled WGS sequence"/>
</dbReference>
<feature type="compositionally biased region" description="Acidic residues" evidence="6">
    <location>
        <begin position="276"/>
        <end position="296"/>
    </location>
</feature>
<feature type="signal peptide" evidence="7">
    <location>
        <begin position="1"/>
        <end position="17"/>
    </location>
</feature>
<keyword evidence="5" id="KW-0175">Coiled coil</keyword>
<name>A0A9P5Y8U4_9AGAR</name>
<feature type="coiled-coil region" evidence="5">
    <location>
        <begin position="156"/>
        <end position="227"/>
    </location>
</feature>
<keyword evidence="10" id="KW-1185">Reference proteome</keyword>
<evidence type="ECO:0000256" key="4">
    <source>
        <dbReference type="ARBA" id="ARBA00023157"/>
    </source>
</evidence>
<feature type="region of interest" description="Disordered" evidence="6">
    <location>
        <begin position="268"/>
        <end position="296"/>
    </location>
</feature>
<keyword evidence="3" id="KW-0256">Endoplasmic reticulum</keyword>
<evidence type="ECO:0000256" key="2">
    <source>
        <dbReference type="ARBA" id="ARBA00022729"/>
    </source>
</evidence>
<dbReference type="GO" id="GO:0006491">
    <property type="term" value="P:N-glycan processing"/>
    <property type="evidence" value="ECO:0007669"/>
    <property type="project" value="TreeGrafter"/>
</dbReference>
<keyword evidence="4" id="KW-1015">Disulfide bond</keyword>
<dbReference type="GO" id="GO:0017177">
    <property type="term" value="C:glucosidase II complex"/>
    <property type="evidence" value="ECO:0007669"/>
    <property type="project" value="TreeGrafter"/>
</dbReference>
<reference evidence="9" key="1">
    <citation type="submission" date="2020-11" db="EMBL/GenBank/DDBJ databases">
        <authorList>
            <consortium name="DOE Joint Genome Institute"/>
            <person name="Ahrendt S."/>
            <person name="Riley R."/>
            <person name="Andreopoulos W."/>
            <person name="Labutti K."/>
            <person name="Pangilinan J."/>
            <person name="Ruiz-Duenas F.J."/>
            <person name="Barrasa J.M."/>
            <person name="Sanchez-Garcia M."/>
            <person name="Camarero S."/>
            <person name="Miyauchi S."/>
            <person name="Serrano A."/>
            <person name="Linde D."/>
            <person name="Babiker R."/>
            <person name="Drula E."/>
            <person name="Ayuso-Fernandez I."/>
            <person name="Pacheco R."/>
            <person name="Padilla G."/>
            <person name="Ferreira P."/>
            <person name="Barriuso J."/>
            <person name="Kellner H."/>
            <person name="Castanera R."/>
            <person name="Alfaro M."/>
            <person name="Ramirez L."/>
            <person name="Pisabarro A.G."/>
            <person name="Kuo A."/>
            <person name="Tritt A."/>
            <person name="Lipzen A."/>
            <person name="He G."/>
            <person name="Yan M."/>
            <person name="Ng V."/>
            <person name="Cullen D."/>
            <person name="Martin F."/>
            <person name="Rosso M.-N."/>
            <person name="Henrissat B."/>
            <person name="Hibbett D."/>
            <person name="Martinez A.T."/>
            <person name="Grigoriev I.V."/>
        </authorList>
    </citation>
    <scope>NUCLEOTIDE SEQUENCE</scope>
    <source>
        <strain evidence="9">CBS 247.69</strain>
    </source>
</reference>
<evidence type="ECO:0000256" key="7">
    <source>
        <dbReference type="SAM" id="SignalP"/>
    </source>
</evidence>
<gene>
    <name evidence="9" type="ORF">BDZ94DRAFT_1297305</name>
</gene>
<dbReference type="Gene3D" id="2.70.130.10">
    <property type="entry name" value="Mannose-6-phosphate receptor binding domain"/>
    <property type="match status" value="1"/>
</dbReference>
<keyword evidence="2 7" id="KW-0732">Signal</keyword>